<evidence type="ECO:0000259" key="3">
    <source>
        <dbReference type="Pfam" id="PF16042"/>
    </source>
</evidence>
<feature type="transmembrane region" description="Helical" evidence="2">
    <location>
        <begin position="38"/>
        <end position="57"/>
    </location>
</feature>
<accession>A0A9J7CKA7</accession>
<feature type="region of interest" description="Disordered" evidence="1">
    <location>
        <begin position="65"/>
        <end position="216"/>
    </location>
</feature>
<name>A0A9J7CKA7_MUSDO</name>
<organism evidence="4 5">
    <name type="scientific">Musca domestica</name>
    <name type="common">House fly</name>
    <dbReference type="NCBI Taxonomy" id="7370"/>
    <lineage>
        <taxon>Eukaryota</taxon>
        <taxon>Metazoa</taxon>
        <taxon>Ecdysozoa</taxon>
        <taxon>Arthropoda</taxon>
        <taxon>Hexapoda</taxon>
        <taxon>Insecta</taxon>
        <taxon>Pterygota</taxon>
        <taxon>Neoptera</taxon>
        <taxon>Endopterygota</taxon>
        <taxon>Diptera</taxon>
        <taxon>Brachycera</taxon>
        <taxon>Muscomorpha</taxon>
        <taxon>Muscoidea</taxon>
        <taxon>Muscidae</taxon>
        <taxon>Musca</taxon>
    </lineage>
</organism>
<dbReference type="InterPro" id="IPR032011">
    <property type="entry name" value="DUF4794"/>
</dbReference>
<gene>
    <name evidence="5" type="primary">LOC101888870</name>
</gene>
<keyword evidence="2" id="KW-0472">Membrane</keyword>
<evidence type="ECO:0000256" key="1">
    <source>
        <dbReference type="SAM" id="MobiDB-lite"/>
    </source>
</evidence>
<evidence type="ECO:0000313" key="4">
    <source>
        <dbReference type="Proteomes" id="UP001652621"/>
    </source>
</evidence>
<dbReference type="GeneID" id="101888870"/>
<dbReference type="RefSeq" id="XP_005177260.3">
    <property type="nucleotide sequence ID" value="XM_005177203.4"/>
</dbReference>
<feature type="compositionally biased region" description="Basic residues" evidence="1">
    <location>
        <begin position="26"/>
        <end position="35"/>
    </location>
</feature>
<keyword evidence="4" id="KW-1185">Reference proteome</keyword>
<proteinExistence type="predicted"/>
<evidence type="ECO:0000256" key="2">
    <source>
        <dbReference type="SAM" id="Phobius"/>
    </source>
</evidence>
<evidence type="ECO:0000313" key="5">
    <source>
        <dbReference type="RefSeq" id="XP_005177260.3"/>
    </source>
</evidence>
<dbReference type="AlphaFoldDB" id="A0A9J7CKA7"/>
<feature type="region of interest" description="Disordered" evidence="1">
    <location>
        <begin position="15"/>
        <end position="35"/>
    </location>
</feature>
<sequence length="268" mass="29106">MAHHQLIIIPPLTTIKNTTSSSSHSNSRRSKKSNKTKMAKFFTIIAIIGVSLALVAAEPAHFRQAKRSGALRAQKVVRKSARQQVAPSPAPYPPAGVTPEIPFELPTETEQPFAQPDPTYGPPEVTPDETYGPPEPTPDETYGPPEADQPAITEPDQTYGPPETEEEAAATPDETYGPPEATEPDQTYGPPEPATTDTEPAIEEPAAEEVQPAADSELVAQNIIQPRQKLVRSRSRPAKLRARKLPIAPRASIVEIIRSEPVLVYTLH</sequence>
<feature type="compositionally biased region" description="Low complexity" evidence="1">
    <location>
        <begin position="15"/>
        <end position="25"/>
    </location>
</feature>
<keyword evidence="2" id="KW-0812">Transmembrane</keyword>
<protein>
    <submittedName>
        <fullName evidence="5">Uncharacterized protein LOC101888870</fullName>
    </submittedName>
</protein>
<dbReference type="Pfam" id="PF16042">
    <property type="entry name" value="DUF4794"/>
    <property type="match status" value="1"/>
</dbReference>
<reference evidence="5" key="1">
    <citation type="submission" date="2025-08" db="UniProtKB">
        <authorList>
            <consortium name="RefSeq"/>
        </authorList>
    </citation>
    <scope>IDENTIFICATION</scope>
    <source>
        <strain evidence="5">Aabys</strain>
        <tissue evidence="5">Whole body</tissue>
    </source>
</reference>
<feature type="domain" description="DUF4794" evidence="3">
    <location>
        <begin position="90"/>
        <end position="162"/>
    </location>
</feature>
<dbReference type="VEuPathDB" id="VectorBase:MDOMA2_007487"/>
<keyword evidence="2" id="KW-1133">Transmembrane helix</keyword>
<dbReference type="OrthoDB" id="6750008at2759"/>
<dbReference type="KEGG" id="mde:101888870"/>
<dbReference type="Proteomes" id="UP001652621">
    <property type="component" value="Unplaced"/>
</dbReference>